<dbReference type="AlphaFoldDB" id="A0A136IK98"/>
<evidence type="ECO:0000313" key="2">
    <source>
        <dbReference type="EMBL" id="KXJ85391.1"/>
    </source>
</evidence>
<protein>
    <submittedName>
        <fullName evidence="2">Uncharacterized protein</fullName>
    </submittedName>
</protein>
<keyword evidence="3" id="KW-1185">Reference proteome</keyword>
<evidence type="ECO:0000256" key="1">
    <source>
        <dbReference type="SAM" id="MobiDB-lite"/>
    </source>
</evidence>
<gene>
    <name evidence="2" type="ORF">Micbo1qcDRAFT_169458</name>
</gene>
<reference evidence="3" key="1">
    <citation type="submission" date="2016-02" db="EMBL/GenBank/DDBJ databases">
        <title>Draft genome sequence of Microdochium bolleyi, a fungal endophyte of beachgrass.</title>
        <authorList>
            <consortium name="DOE Joint Genome Institute"/>
            <person name="David A.S."/>
            <person name="May G."/>
            <person name="Haridas S."/>
            <person name="Lim J."/>
            <person name="Wang M."/>
            <person name="Labutti K."/>
            <person name="Lipzen A."/>
            <person name="Barry K."/>
            <person name="Grigoriev I.V."/>
        </authorList>
    </citation>
    <scope>NUCLEOTIDE SEQUENCE [LARGE SCALE GENOMIC DNA]</scope>
    <source>
        <strain evidence="3">J235TASD1</strain>
    </source>
</reference>
<sequence length="279" mass="31489">MQAMPPKHAGPTNGARLDVFSHDKQEPLYFPRLQIPPLSPFLKVEAGEAYPYLESDYCTNTSDIRTSDGEGLLPKIDEPETFNLQLLANTALRLQAGSGQQTSKCASVSPPEAMASQGDNDRPELESPPGFPEHELRYTCMCADAYYEFEDLLLVLDPYTRHLRYFLRWARSEVSPGAFVGDRTWKNLEWVVLNTCGQRGLEVLRHTSATEDHFTSSDTYTAVAVYPYLETDGRLHLSVEWENTEVKLSFFDKSALKMVERRILNDFGEAIWAAEAQGL</sequence>
<name>A0A136IK98_9PEZI</name>
<evidence type="ECO:0000313" key="3">
    <source>
        <dbReference type="Proteomes" id="UP000070501"/>
    </source>
</evidence>
<accession>A0A136IK98</accession>
<dbReference type="EMBL" id="KQ964283">
    <property type="protein sequence ID" value="KXJ85391.1"/>
    <property type="molecule type" value="Genomic_DNA"/>
</dbReference>
<dbReference type="InParanoid" id="A0A136IK98"/>
<proteinExistence type="predicted"/>
<feature type="region of interest" description="Disordered" evidence="1">
    <location>
        <begin position="100"/>
        <end position="130"/>
    </location>
</feature>
<organism evidence="2 3">
    <name type="scientific">Microdochium bolleyi</name>
    <dbReference type="NCBI Taxonomy" id="196109"/>
    <lineage>
        <taxon>Eukaryota</taxon>
        <taxon>Fungi</taxon>
        <taxon>Dikarya</taxon>
        <taxon>Ascomycota</taxon>
        <taxon>Pezizomycotina</taxon>
        <taxon>Sordariomycetes</taxon>
        <taxon>Xylariomycetidae</taxon>
        <taxon>Xylariales</taxon>
        <taxon>Microdochiaceae</taxon>
        <taxon>Microdochium</taxon>
    </lineage>
</organism>
<dbReference type="Proteomes" id="UP000070501">
    <property type="component" value="Unassembled WGS sequence"/>
</dbReference>